<evidence type="ECO:0000313" key="9">
    <source>
        <dbReference type="Proteomes" id="UP001346149"/>
    </source>
</evidence>
<evidence type="ECO:0000256" key="5">
    <source>
        <dbReference type="ARBA" id="ARBA00022840"/>
    </source>
</evidence>
<feature type="domain" description="Protein kinase" evidence="7">
    <location>
        <begin position="45"/>
        <end position="389"/>
    </location>
</feature>
<dbReference type="Pfam" id="PF00069">
    <property type="entry name" value="Pkinase"/>
    <property type="match status" value="1"/>
</dbReference>
<keyword evidence="4" id="KW-0418">Kinase</keyword>
<evidence type="ECO:0000256" key="3">
    <source>
        <dbReference type="ARBA" id="ARBA00022741"/>
    </source>
</evidence>
<dbReference type="InterPro" id="IPR000719">
    <property type="entry name" value="Prot_kinase_dom"/>
</dbReference>
<dbReference type="PANTHER" id="PTHR11584">
    <property type="entry name" value="SERINE/THREONINE PROTEIN KINASE"/>
    <property type="match status" value="1"/>
</dbReference>
<evidence type="ECO:0000256" key="2">
    <source>
        <dbReference type="ARBA" id="ARBA00022679"/>
    </source>
</evidence>
<proteinExistence type="predicted"/>
<name>A0AAN7RDU3_TRANT</name>
<keyword evidence="1" id="KW-0723">Serine/threonine-protein kinase</keyword>
<dbReference type="GO" id="GO:0004674">
    <property type="term" value="F:protein serine/threonine kinase activity"/>
    <property type="evidence" value="ECO:0007669"/>
    <property type="project" value="UniProtKB-KW"/>
</dbReference>
<dbReference type="PROSITE" id="PS50011">
    <property type="entry name" value="PROTEIN_KINASE_DOM"/>
    <property type="match status" value="1"/>
</dbReference>
<reference evidence="8 9" key="1">
    <citation type="journal article" date="2023" name="Hortic Res">
        <title>Pangenome of water caltrop reveals structural variations and asymmetric subgenome divergence after allopolyploidization.</title>
        <authorList>
            <person name="Zhang X."/>
            <person name="Chen Y."/>
            <person name="Wang L."/>
            <person name="Yuan Y."/>
            <person name="Fang M."/>
            <person name="Shi L."/>
            <person name="Lu R."/>
            <person name="Comes H.P."/>
            <person name="Ma Y."/>
            <person name="Chen Y."/>
            <person name="Huang G."/>
            <person name="Zhou Y."/>
            <person name="Zheng Z."/>
            <person name="Qiu Y."/>
        </authorList>
    </citation>
    <scope>NUCLEOTIDE SEQUENCE [LARGE SCALE GENOMIC DNA]</scope>
    <source>
        <strain evidence="8">F231</strain>
    </source>
</reference>
<comment type="caution">
    <text evidence="8">The sequence shown here is derived from an EMBL/GenBank/DDBJ whole genome shotgun (WGS) entry which is preliminary data.</text>
</comment>
<gene>
    <name evidence="8" type="ORF">SAY86_025002</name>
</gene>
<organism evidence="8 9">
    <name type="scientific">Trapa natans</name>
    <name type="common">Water chestnut</name>
    <dbReference type="NCBI Taxonomy" id="22666"/>
    <lineage>
        <taxon>Eukaryota</taxon>
        <taxon>Viridiplantae</taxon>
        <taxon>Streptophyta</taxon>
        <taxon>Embryophyta</taxon>
        <taxon>Tracheophyta</taxon>
        <taxon>Spermatophyta</taxon>
        <taxon>Magnoliopsida</taxon>
        <taxon>eudicotyledons</taxon>
        <taxon>Gunneridae</taxon>
        <taxon>Pentapetalae</taxon>
        <taxon>rosids</taxon>
        <taxon>malvids</taxon>
        <taxon>Myrtales</taxon>
        <taxon>Lythraceae</taxon>
        <taxon>Trapa</taxon>
    </lineage>
</organism>
<dbReference type="InterPro" id="IPR011009">
    <property type="entry name" value="Kinase-like_dom_sf"/>
</dbReference>
<evidence type="ECO:0000256" key="6">
    <source>
        <dbReference type="SAM" id="SignalP"/>
    </source>
</evidence>
<keyword evidence="2" id="KW-0808">Transferase</keyword>
<accession>A0AAN7RDU3</accession>
<evidence type="ECO:0000259" key="7">
    <source>
        <dbReference type="PROSITE" id="PS50011"/>
    </source>
</evidence>
<evidence type="ECO:0000256" key="4">
    <source>
        <dbReference type="ARBA" id="ARBA00022777"/>
    </source>
</evidence>
<dbReference type="InterPro" id="IPR059083">
    <property type="entry name" value="At5g19230_dom"/>
</dbReference>
<keyword evidence="3" id="KW-0547">Nucleotide-binding</keyword>
<dbReference type="SUPFAM" id="SSF56112">
    <property type="entry name" value="Protein kinase-like (PK-like)"/>
    <property type="match status" value="1"/>
</dbReference>
<keyword evidence="9" id="KW-1185">Reference proteome</keyword>
<dbReference type="Proteomes" id="UP001346149">
    <property type="component" value="Unassembled WGS sequence"/>
</dbReference>
<dbReference type="Gene3D" id="1.10.510.10">
    <property type="entry name" value="Transferase(Phosphotransferase) domain 1"/>
    <property type="match status" value="1"/>
</dbReference>
<dbReference type="EMBL" id="JAXQNO010000004">
    <property type="protein sequence ID" value="KAK4799637.1"/>
    <property type="molecule type" value="Genomic_DNA"/>
</dbReference>
<feature type="chain" id="PRO_5042974632" description="Protein kinase domain-containing protein" evidence="6">
    <location>
        <begin position="26"/>
        <end position="442"/>
    </location>
</feature>
<dbReference type="Pfam" id="PF25884">
    <property type="entry name" value="At5g19230"/>
    <property type="match status" value="1"/>
</dbReference>
<keyword evidence="5" id="KW-0067">ATP-binding</keyword>
<dbReference type="AlphaFoldDB" id="A0AAN7RDU3"/>
<keyword evidence="6" id="KW-0732">Signal</keyword>
<evidence type="ECO:0000313" key="8">
    <source>
        <dbReference type="EMBL" id="KAK4799637.1"/>
    </source>
</evidence>
<protein>
    <recommendedName>
        <fullName evidence="7">Protein kinase domain-containing protein</fullName>
    </recommendedName>
</protein>
<dbReference type="PANTHER" id="PTHR11584:SF369">
    <property type="entry name" value="MITOGEN-ACTIVATED PROTEIN KINASE KINASE KINASE 19-RELATED"/>
    <property type="match status" value="1"/>
</dbReference>
<evidence type="ECO:0000256" key="1">
    <source>
        <dbReference type="ARBA" id="ARBA00022527"/>
    </source>
</evidence>
<dbReference type="GO" id="GO:0005524">
    <property type="term" value="F:ATP binding"/>
    <property type="evidence" value="ECO:0007669"/>
    <property type="project" value="UniProtKB-KW"/>
</dbReference>
<sequence length="442" mass="48377">MEALKIRLNLFLVLLLLFFLSVSPAIKCDSDEDDILKGINNYRTSKNLALLGKNDDADCLADELADLLKDQPCNSTNSTSTSNSAVSVSGREATPSNYPELLQKCHINMSSALNDTIMPVCLPNEADTVVINNYTGSPVFSKRLHDSIYTGIGVGSEGNWTVVILITNSSDGSLSTTPVGSSAVGLNSWMPFLLMQEILGSVRQSLNFRNLGGGAKTGDLEEFHILLLFLKNYYPTQIRELEEEVKLLKNLSHPNIVGANILVDNRGCIKLADFGASKKVVELATINGAKSMKGTPYWMAPEVILQTGHSFSADIWSIGCTVIEMATGNPPWSQQYQEVAALFHIGTTKSHPPIPLHLSAEAKDFLLKCLHKEPHLRSTTSEMLQHPFVTTELAEAQMLLHTSGNGNPIAALGDGLRNLKHRMLNYLHWKLYGSESSLGKRQ</sequence>
<feature type="signal peptide" evidence="6">
    <location>
        <begin position="1"/>
        <end position="25"/>
    </location>
</feature>